<dbReference type="Pfam" id="PF10057">
    <property type="entry name" value="MpsC"/>
    <property type="match status" value="1"/>
</dbReference>
<dbReference type="AlphaFoldDB" id="A0A518GJX9"/>
<protein>
    <recommendedName>
        <fullName evidence="1">Na+-translocating membrane potential-generating system MpsC domain-containing protein</fullName>
    </recommendedName>
</protein>
<proteinExistence type="predicted"/>
<sequence length="137" mass="14944">MPPKTKSMEQQVKDVITRFQLEMSGHAPTKVTVTLDQATLIVTLIDALSPVEVTLSQTETGAAQVQEYHNRLFMCSLPALREELQRVTGVAIQDAAVEFETDNGVVTHTFVNGTVIQLFRLASGIPASKWTGEISSS</sequence>
<name>A0A518GJX9_9PLAN</name>
<feature type="domain" description="Na+-translocating membrane potential-generating system MpsC" evidence="1">
    <location>
        <begin position="5"/>
        <end position="111"/>
    </location>
</feature>
<reference evidence="2 3" key="1">
    <citation type="submission" date="2019-02" db="EMBL/GenBank/DDBJ databases">
        <title>Deep-cultivation of Planctomycetes and their phenomic and genomic characterization uncovers novel biology.</title>
        <authorList>
            <person name="Wiegand S."/>
            <person name="Jogler M."/>
            <person name="Boedeker C."/>
            <person name="Pinto D."/>
            <person name="Vollmers J."/>
            <person name="Rivas-Marin E."/>
            <person name="Kohn T."/>
            <person name="Peeters S.H."/>
            <person name="Heuer A."/>
            <person name="Rast P."/>
            <person name="Oberbeckmann S."/>
            <person name="Bunk B."/>
            <person name="Jeske O."/>
            <person name="Meyerdierks A."/>
            <person name="Storesund J.E."/>
            <person name="Kallscheuer N."/>
            <person name="Luecker S."/>
            <person name="Lage O.M."/>
            <person name="Pohl T."/>
            <person name="Merkel B.J."/>
            <person name="Hornburger P."/>
            <person name="Mueller R.-W."/>
            <person name="Bruemmer F."/>
            <person name="Labrenz M."/>
            <person name="Spormann A.M."/>
            <person name="Op den Camp H."/>
            <person name="Overmann J."/>
            <person name="Amann R."/>
            <person name="Jetten M.S.M."/>
            <person name="Mascher T."/>
            <person name="Medema M.H."/>
            <person name="Devos D.P."/>
            <person name="Kaster A.-K."/>
            <person name="Ovreas L."/>
            <person name="Rohde M."/>
            <person name="Galperin M.Y."/>
            <person name="Jogler C."/>
        </authorList>
    </citation>
    <scope>NUCLEOTIDE SEQUENCE [LARGE SCALE GENOMIC DNA]</scope>
    <source>
        <strain evidence="2 3">Spb1</strain>
    </source>
</reference>
<dbReference type="Proteomes" id="UP000315349">
    <property type="component" value="Chromosome"/>
</dbReference>
<dbReference type="InterPro" id="IPR018745">
    <property type="entry name" value="MpsC"/>
</dbReference>
<dbReference type="EMBL" id="CP036299">
    <property type="protein sequence ID" value="QDV28831.1"/>
    <property type="molecule type" value="Genomic_DNA"/>
</dbReference>
<accession>A0A518GJX9</accession>
<keyword evidence="3" id="KW-1185">Reference proteome</keyword>
<evidence type="ECO:0000259" key="1">
    <source>
        <dbReference type="Pfam" id="PF10057"/>
    </source>
</evidence>
<gene>
    <name evidence="2" type="ORF">Spb1_06960</name>
</gene>
<dbReference type="KEGG" id="peh:Spb1_06960"/>
<organism evidence="2 3">
    <name type="scientific">Planctopirus ephydatiae</name>
    <dbReference type="NCBI Taxonomy" id="2528019"/>
    <lineage>
        <taxon>Bacteria</taxon>
        <taxon>Pseudomonadati</taxon>
        <taxon>Planctomycetota</taxon>
        <taxon>Planctomycetia</taxon>
        <taxon>Planctomycetales</taxon>
        <taxon>Planctomycetaceae</taxon>
        <taxon>Planctopirus</taxon>
    </lineage>
</organism>
<dbReference type="RefSeq" id="WP_013112398.1">
    <property type="nucleotide sequence ID" value="NZ_CP036299.1"/>
</dbReference>
<evidence type="ECO:0000313" key="2">
    <source>
        <dbReference type="EMBL" id="QDV28831.1"/>
    </source>
</evidence>
<evidence type="ECO:0000313" key="3">
    <source>
        <dbReference type="Proteomes" id="UP000315349"/>
    </source>
</evidence>
<dbReference type="OrthoDB" id="277898at2"/>